<evidence type="ECO:0000259" key="1">
    <source>
        <dbReference type="Pfam" id="PF20148"/>
    </source>
</evidence>
<dbReference type="PANTHER" id="PTHR32305:SF15">
    <property type="entry name" value="PROTEIN RHSA-RELATED"/>
    <property type="match status" value="1"/>
</dbReference>
<dbReference type="Gene3D" id="2.180.10.10">
    <property type="entry name" value="RHS repeat-associated core"/>
    <property type="match status" value="2"/>
</dbReference>
<dbReference type="Pfam" id="PF20148">
    <property type="entry name" value="DUF6531"/>
    <property type="match status" value="1"/>
</dbReference>
<dbReference type="NCBIfam" id="TIGR01643">
    <property type="entry name" value="YD_repeat_2x"/>
    <property type="match status" value="1"/>
</dbReference>
<reference evidence="2" key="1">
    <citation type="journal article" date="2014" name="Front. Microbiol.">
        <title>High frequency of phylogenetically diverse reductive dehalogenase-homologous genes in deep subseafloor sedimentary metagenomes.</title>
        <authorList>
            <person name="Kawai M."/>
            <person name="Futagami T."/>
            <person name="Toyoda A."/>
            <person name="Takaki Y."/>
            <person name="Nishi S."/>
            <person name="Hori S."/>
            <person name="Arai W."/>
            <person name="Tsubouchi T."/>
            <person name="Morono Y."/>
            <person name="Uchiyama I."/>
            <person name="Ito T."/>
            <person name="Fujiyama A."/>
            <person name="Inagaki F."/>
            <person name="Takami H."/>
        </authorList>
    </citation>
    <scope>NUCLEOTIDE SEQUENCE</scope>
    <source>
        <strain evidence="2">Expedition CK06-06</strain>
    </source>
</reference>
<gene>
    <name evidence="2" type="ORF">S01H1_15362</name>
</gene>
<dbReference type="InterPro" id="IPR045351">
    <property type="entry name" value="DUF6531"/>
</dbReference>
<dbReference type="PANTHER" id="PTHR32305">
    <property type="match status" value="1"/>
</dbReference>
<dbReference type="InterPro" id="IPR006530">
    <property type="entry name" value="YD"/>
</dbReference>
<dbReference type="Pfam" id="PF05593">
    <property type="entry name" value="RHS_repeat"/>
    <property type="match status" value="1"/>
</dbReference>
<feature type="non-terminal residue" evidence="2">
    <location>
        <position position="1"/>
    </location>
</feature>
<proteinExistence type="predicted"/>
<sequence>WSFEVLQAMGLGSQRILDSAVDASMVTPGVNLSLSRSFVNTISGRYRSGPLGQGWALNWDSHLTNGADGAVTIAYGGDATARYVRDSRAPGRYFSPAGDTSLLTMLTSGEFDLRSAGGTVTHYLSTGILQYVRDPNGNQITAGYTTGRLTSLTHSSGQSLSIFYNAAGHFDHVTDSAGRITTYGYDPTDQYLTSVTEADGKQTHYTYQTTGPAPKLHALLSIEAGGTTQFFTYDSRGRLDTSYLTDNTELIDYGYNDTGEVTINDGSGTATLFFDQRGLLVKTRDALGNLTSAQLDDKARLVKLIAPTGEFQSFKWNANGSLTGFTDELNQTTTFAYNDPHNRLTSFTDAKGNITGYKYDGAGNLLTTIYPNNSVEAFGSY</sequence>
<dbReference type="EMBL" id="BARS01008017">
    <property type="protein sequence ID" value="GAF72701.1"/>
    <property type="molecule type" value="Genomic_DNA"/>
</dbReference>
<dbReference type="AlphaFoldDB" id="X0SC08"/>
<accession>X0SC08</accession>
<feature type="domain" description="DUF6531" evidence="1">
    <location>
        <begin position="17"/>
        <end position="74"/>
    </location>
</feature>
<name>X0SC08_9ZZZZ</name>
<evidence type="ECO:0000313" key="2">
    <source>
        <dbReference type="EMBL" id="GAF72701.1"/>
    </source>
</evidence>
<dbReference type="InterPro" id="IPR031325">
    <property type="entry name" value="RHS_repeat"/>
</dbReference>
<dbReference type="InterPro" id="IPR050708">
    <property type="entry name" value="T6SS_VgrG/RHS"/>
</dbReference>
<feature type="non-terminal residue" evidence="2">
    <location>
        <position position="381"/>
    </location>
</feature>
<comment type="caution">
    <text evidence="2">The sequence shown here is derived from an EMBL/GenBank/DDBJ whole genome shotgun (WGS) entry which is preliminary data.</text>
</comment>
<protein>
    <recommendedName>
        <fullName evidence="1">DUF6531 domain-containing protein</fullName>
    </recommendedName>
</protein>
<organism evidence="2">
    <name type="scientific">marine sediment metagenome</name>
    <dbReference type="NCBI Taxonomy" id="412755"/>
    <lineage>
        <taxon>unclassified sequences</taxon>
        <taxon>metagenomes</taxon>
        <taxon>ecological metagenomes</taxon>
    </lineage>
</organism>